<dbReference type="PANTHER" id="PTHR30040:SF2">
    <property type="entry name" value="FAD:PROTEIN FMN TRANSFERASE"/>
    <property type="match status" value="1"/>
</dbReference>
<evidence type="ECO:0000256" key="1">
    <source>
        <dbReference type="ARBA" id="ARBA00001946"/>
    </source>
</evidence>
<keyword evidence="9" id="KW-0460">Magnesium</keyword>
<dbReference type="Pfam" id="PF02424">
    <property type="entry name" value="ApbE"/>
    <property type="match status" value="1"/>
</dbReference>
<evidence type="ECO:0000256" key="7">
    <source>
        <dbReference type="ARBA" id="ARBA00022723"/>
    </source>
</evidence>
<dbReference type="AlphaFoldDB" id="A0A6G9JTS7"/>
<evidence type="ECO:0000256" key="2">
    <source>
        <dbReference type="ARBA" id="ARBA00008282"/>
    </source>
</evidence>
<keyword evidence="7" id="KW-0479">Metal-binding</keyword>
<evidence type="ECO:0000256" key="4">
    <source>
        <dbReference type="ARBA" id="ARBA00016337"/>
    </source>
</evidence>
<comment type="catalytic activity">
    <reaction evidence="11">
        <text>L-threonyl-[protein] + FAD = FMN-L-threonyl-[protein] + AMP + H(+)</text>
        <dbReference type="Rhea" id="RHEA:36847"/>
        <dbReference type="Rhea" id="RHEA-COMP:11060"/>
        <dbReference type="Rhea" id="RHEA-COMP:11061"/>
        <dbReference type="ChEBI" id="CHEBI:15378"/>
        <dbReference type="ChEBI" id="CHEBI:30013"/>
        <dbReference type="ChEBI" id="CHEBI:57692"/>
        <dbReference type="ChEBI" id="CHEBI:74257"/>
        <dbReference type="ChEBI" id="CHEBI:456215"/>
        <dbReference type="EC" id="2.7.1.180"/>
    </reaction>
</comment>
<comment type="cofactor">
    <cofactor evidence="1">
        <name>Mg(2+)</name>
        <dbReference type="ChEBI" id="CHEBI:18420"/>
    </cofactor>
</comment>
<accession>A0A6G9JTS7</accession>
<gene>
    <name evidence="12" type="ORF">G4A98_01125</name>
</gene>
<dbReference type="GO" id="GO:0046872">
    <property type="term" value="F:metal ion binding"/>
    <property type="evidence" value="ECO:0007669"/>
    <property type="project" value="UniProtKB-KW"/>
</dbReference>
<dbReference type="Proteomes" id="UP000503183">
    <property type="component" value="Chromosome"/>
</dbReference>
<dbReference type="Gene3D" id="3.10.520.10">
    <property type="entry name" value="ApbE-like domains"/>
    <property type="match status" value="1"/>
</dbReference>
<evidence type="ECO:0000256" key="9">
    <source>
        <dbReference type="ARBA" id="ARBA00022842"/>
    </source>
</evidence>
<dbReference type="EMBL" id="CP048747">
    <property type="protein sequence ID" value="QIQ42168.1"/>
    <property type="molecule type" value="Genomic_DNA"/>
</dbReference>
<dbReference type="PANTHER" id="PTHR30040">
    <property type="entry name" value="THIAMINE BIOSYNTHESIS LIPOPROTEIN APBE"/>
    <property type="match status" value="1"/>
</dbReference>
<evidence type="ECO:0000256" key="8">
    <source>
        <dbReference type="ARBA" id="ARBA00022827"/>
    </source>
</evidence>
<dbReference type="EC" id="2.7.1.180" evidence="3"/>
<evidence type="ECO:0000313" key="13">
    <source>
        <dbReference type="Proteomes" id="UP000503183"/>
    </source>
</evidence>
<dbReference type="InterPro" id="IPR003374">
    <property type="entry name" value="ApbE-like_sf"/>
</dbReference>
<sequence length="161" mass="18298">MCRRSFSIYTKKKRLKNYTISVGGTVLVQTENHKKNSKIIAIQKPIDEKKSIHLLVHLKNSSISTAGSYRNYYYLQGKYISHLIDPTSGKPVNHNLISVSVISSTALEADSWDTGLLILGFKKAKKLALKEQLAVCLITKKRNIFSTWLSPKFKKFLVKKK</sequence>
<comment type="similarity">
    <text evidence="2">Belongs to the ApbE family.</text>
</comment>
<protein>
    <recommendedName>
        <fullName evidence="4">FAD:protein FMN transferase</fullName>
        <ecNumber evidence="3">2.7.1.180</ecNumber>
    </recommendedName>
    <alternativeName>
        <fullName evidence="10">Flavin transferase</fullName>
    </alternativeName>
</protein>
<dbReference type="SUPFAM" id="SSF143631">
    <property type="entry name" value="ApbE-like"/>
    <property type="match status" value="1"/>
</dbReference>
<keyword evidence="8" id="KW-0274">FAD</keyword>
<reference evidence="12 13" key="1">
    <citation type="submission" date="2020-04" db="EMBL/GenBank/DDBJ databases">
        <title>Parallel evolution in the integration of a co-obligate aphid symbiosis.</title>
        <authorList>
            <person name="Monnin D."/>
            <person name="Jackson R."/>
            <person name="Kiers E.T."/>
            <person name="Bunker M."/>
            <person name="Ellers J."/>
            <person name="Henry L.M."/>
        </authorList>
    </citation>
    <scope>NUCLEOTIDE SEQUENCE [LARGE SCALE GENOMIC DNA]</scope>
    <source>
        <strain evidence="12">MCAR-56B</strain>
    </source>
</reference>
<evidence type="ECO:0000256" key="3">
    <source>
        <dbReference type="ARBA" id="ARBA00011955"/>
    </source>
</evidence>
<evidence type="ECO:0000256" key="10">
    <source>
        <dbReference type="ARBA" id="ARBA00031306"/>
    </source>
</evidence>
<dbReference type="InterPro" id="IPR024932">
    <property type="entry name" value="ApbE"/>
</dbReference>
<dbReference type="GO" id="GO:0016740">
    <property type="term" value="F:transferase activity"/>
    <property type="evidence" value="ECO:0007669"/>
    <property type="project" value="UniProtKB-KW"/>
</dbReference>
<evidence type="ECO:0000256" key="6">
    <source>
        <dbReference type="ARBA" id="ARBA00022679"/>
    </source>
</evidence>
<organism evidence="12 13">
    <name type="scientific">Buchnera aphidicola</name>
    <name type="common">Microlophium carnosum</name>
    <dbReference type="NCBI Taxonomy" id="2708354"/>
    <lineage>
        <taxon>Bacteria</taxon>
        <taxon>Pseudomonadati</taxon>
        <taxon>Pseudomonadota</taxon>
        <taxon>Gammaproteobacteria</taxon>
        <taxon>Enterobacterales</taxon>
        <taxon>Erwiniaceae</taxon>
        <taxon>Buchnera</taxon>
    </lineage>
</organism>
<name>A0A6G9JTS7_9GAMM</name>
<proteinExistence type="inferred from homology"/>
<keyword evidence="6" id="KW-0808">Transferase</keyword>
<evidence type="ECO:0000256" key="11">
    <source>
        <dbReference type="ARBA" id="ARBA00048540"/>
    </source>
</evidence>
<evidence type="ECO:0000256" key="5">
    <source>
        <dbReference type="ARBA" id="ARBA00022630"/>
    </source>
</evidence>
<evidence type="ECO:0000313" key="12">
    <source>
        <dbReference type="EMBL" id="QIQ42168.1"/>
    </source>
</evidence>
<keyword evidence="5" id="KW-0285">Flavoprotein</keyword>